<gene>
    <name evidence="1" type="ORF">EZS28_046073</name>
</gene>
<comment type="caution">
    <text evidence="1">The sequence shown here is derived from an EMBL/GenBank/DDBJ whole genome shotgun (WGS) entry which is preliminary data.</text>
</comment>
<evidence type="ECO:0000313" key="2">
    <source>
        <dbReference type="Proteomes" id="UP000324800"/>
    </source>
</evidence>
<evidence type="ECO:0000313" key="1">
    <source>
        <dbReference type="EMBL" id="KAA6358400.1"/>
    </source>
</evidence>
<reference evidence="1 2" key="1">
    <citation type="submission" date="2019-03" db="EMBL/GenBank/DDBJ databases">
        <title>Single cell metagenomics reveals metabolic interactions within the superorganism composed of flagellate Streblomastix strix and complex community of Bacteroidetes bacteria on its surface.</title>
        <authorList>
            <person name="Treitli S.C."/>
            <person name="Kolisko M."/>
            <person name="Husnik F."/>
            <person name="Keeling P."/>
            <person name="Hampl V."/>
        </authorList>
    </citation>
    <scope>NUCLEOTIDE SEQUENCE [LARGE SCALE GENOMIC DNA]</scope>
    <source>
        <strain evidence="1">ST1C</strain>
    </source>
</reference>
<feature type="non-terminal residue" evidence="1">
    <location>
        <position position="355"/>
    </location>
</feature>
<name>A0A5J4TKP6_9EUKA</name>
<protein>
    <submittedName>
        <fullName evidence="1">Uncharacterized protein</fullName>
    </submittedName>
</protein>
<dbReference type="EMBL" id="SNRW01029911">
    <property type="protein sequence ID" value="KAA6358400.1"/>
    <property type="molecule type" value="Genomic_DNA"/>
</dbReference>
<proteinExistence type="predicted"/>
<accession>A0A5J4TKP6</accession>
<sequence length="355" mass="39062">MLNCEFEDIEIQNKGGNVIRFQNDLQSKFIGTLTKCQFKNITANGDNNGRGGSALYAEMKSQSSLTISNNCQFVQCINNDGNGGALYIDISFTPQSKFKIDNALIKECQAKADTSSSHPTGYGGGIFLTGSGDYDILSNGLDFHGMNISDNSADKGGFSLYAVMSKLKEWCRSGQLGEYVKGNYTDGESNKNELQGIPVSSTIFNSYSSNEIYAQQKYLEAYWGPPLNDIWHIQSGTIQLITAEDQYYCGNSDEPCGSIEYALKQISIWKGGSETSDISEKKIGINKEGFELTNPIEFNSNQSKLTIPIIYIEGINSILELNTVTFSEINLSPTDEAKGIIHININDQQINMLNC</sequence>
<organism evidence="1 2">
    <name type="scientific">Streblomastix strix</name>
    <dbReference type="NCBI Taxonomy" id="222440"/>
    <lineage>
        <taxon>Eukaryota</taxon>
        <taxon>Metamonada</taxon>
        <taxon>Preaxostyla</taxon>
        <taxon>Oxymonadida</taxon>
        <taxon>Streblomastigidae</taxon>
        <taxon>Streblomastix</taxon>
    </lineage>
</organism>
<dbReference type="AlphaFoldDB" id="A0A5J4TKP6"/>
<dbReference type="Proteomes" id="UP000324800">
    <property type="component" value="Unassembled WGS sequence"/>
</dbReference>